<reference evidence="3" key="1">
    <citation type="journal article" date="2013" name="Proc. Natl. Acad. Sci. U.S.A.">
        <title>Genome structure and metabolic features in the red seaweed Chondrus crispus shed light on evolution of the Archaeplastida.</title>
        <authorList>
            <person name="Collen J."/>
            <person name="Porcel B."/>
            <person name="Carre W."/>
            <person name="Ball S.G."/>
            <person name="Chaparro C."/>
            <person name="Tonon T."/>
            <person name="Barbeyron T."/>
            <person name="Michel G."/>
            <person name="Noel B."/>
            <person name="Valentin K."/>
            <person name="Elias M."/>
            <person name="Artiguenave F."/>
            <person name="Arun A."/>
            <person name="Aury J.M."/>
            <person name="Barbosa-Neto J.F."/>
            <person name="Bothwell J.H."/>
            <person name="Bouget F.Y."/>
            <person name="Brillet L."/>
            <person name="Cabello-Hurtado F."/>
            <person name="Capella-Gutierrez S."/>
            <person name="Charrier B."/>
            <person name="Cladiere L."/>
            <person name="Cock J.M."/>
            <person name="Coelho S.M."/>
            <person name="Colleoni C."/>
            <person name="Czjzek M."/>
            <person name="Da Silva C."/>
            <person name="Delage L."/>
            <person name="Denoeud F."/>
            <person name="Deschamps P."/>
            <person name="Dittami S.M."/>
            <person name="Gabaldon T."/>
            <person name="Gachon C.M."/>
            <person name="Groisillier A."/>
            <person name="Herve C."/>
            <person name="Jabbari K."/>
            <person name="Katinka M."/>
            <person name="Kloareg B."/>
            <person name="Kowalczyk N."/>
            <person name="Labadie K."/>
            <person name="Leblanc C."/>
            <person name="Lopez P.J."/>
            <person name="McLachlan D.H."/>
            <person name="Meslet-Cladiere L."/>
            <person name="Moustafa A."/>
            <person name="Nehr Z."/>
            <person name="Nyvall Collen P."/>
            <person name="Panaud O."/>
            <person name="Partensky F."/>
            <person name="Poulain J."/>
            <person name="Rensing S.A."/>
            <person name="Rousvoal S."/>
            <person name="Samson G."/>
            <person name="Symeonidi A."/>
            <person name="Weissenbach J."/>
            <person name="Zambounis A."/>
            <person name="Wincker P."/>
            <person name="Boyen C."/>
        </authorList>
    </citation>
    <scope>NUCLEOTIDE SEQUENCE [LARGE SCALE GENOMIC DNA]</scope>
    <source>
        <strain evidence="3">cv. Stackhouse</strain>
    </source>
</reference>
<dbReference type="Gramene" id="CDF33231">
    <property type="protein sequence ID" value="CDF33231"/>
    <property type="gene ID" value="CHC_T00010129001"/>
</dbReference>
<gene>
    <name evidence="2" type="ORF">CHC_T00010129001</name>
</gene>
<dbReference type="AlphaFoldDB" id="R7Q771"/>
<dbReference type="InterPro" id="IPR010492">
    <property type="entry name" value="GINS_Psf3"/>
</dbReference>
<dbReference type="Proteomes" id="UP000012073">
    <property type="component" value="Unassembled WGS sequence"/>
</dbReference>
<dbReference type="GeneID" id="17320752"/>
<evidence type="ECO:0000256" key="1">
    <source>
        <dbReference type="SAM" id="MobiDB-lite"/>
    </source>
</evidence>
<proteinExistence type="predicted"/>
<dbReference type="InterPro" id="IPR036224">
    <property type="entry name" value="GINS_bundle-like_dom_sf"/>
</dbReference>
<dbReference type="KEGG" id="ccp:CHC_T00010129001"/>
<keyword evidence="3" id="KW-1185">Reference proteome</keyword>
<dbReference type="GO" id="GO:1902975">
    <property type="term" value="P:mitotic DNA replication initiation"/>
    <property type="evidence" value="ECO:0007669"/>
    <property type="project" value="TreeGrafter"/>
</dbReference>
<dbReference type="CDD" id="cd21693">
    <property type="entry name" value="GINS_B_Psf3"/>
    <property type="match status" value="1"/>
</dbReference>
<dbReference type="GO" id="GO:0000811">
    <property type="term" value="C:GINS complex"/>
    <property type="evidence" value="ECO:0007669"/>
    <property type="project" value="TreeGrafter"/>
</dbReference>
<dbReference type="InterPro" id="IPR038437">
    <property type="entry name" value="GINS_Psf3_sf"/>
</dbReference>
<organism evidence="2 3">
    <name type="scientific">Chondrus crispus</name>
    <name type="common">Carrageen Irish moss</name>
    <name type="synonym">Polymorpha crispa</name>
    <dbReference type="NCBI Taxonomy" id="2769"/>
    <lineage>
        <taxon>Eukaryota</taxon>
        <taxon>Rhodophyta</taxon>
        <taxon>Florideophyceae</taxon>
        <taxon>Rhodymeniophycidae</taxon>
        <taxon>Gigartinales</taxon>
        <taxon>Gigartinaceae</taxon>
        <taxon>Chondrus</taxon>
    </lineage>
</organism>
<dbReference type="CDD" id="cd11713">
    <property type="entry name" value="GINS_A_psf3"/>
    <property type="match status" value="1"/>
</dbReference>
<feature type="compositionally biased region" description="Polar residues" evidence="1">
    <location>
        <begin position="206"/>
        <end position="216"/>
    </location>
</feature>
<evidence type="ECO:0000313" key="2">
    <source>
        <dbReference type="EMBL" id="CDF33231.1"/>
    </source>
</evidence>
<dbReference type="STRING" id="2769.R7Q771"/>
<dbReference type="RefSeq" id="XP_005713034.1">
    <property type="nucleotide sequence ID" value="XM_005712977.1"/>
</dbReference>
<dbReference type="Gene3D" id="1.20.58.2050">
    <property type="match status" value="1"/>
</dbReference>
<dbReference type="OrthoDB" id="10251744at2759"/>
<dbReference type="SUPFAM" id="SSF158573">
    <property type="entry name" value="GINS helical bundle-like"/>
    <property type="match status" value="1"/>
</dbReference>
<feature type="region of interest" description="Disordered" evidence="1">
    <location>
        <begin position="196"/>
        <end position="216"/>
    </location>
</feature>
<dbReference type="PANTHER" id="PTHR22768:SF0">
    <property type="entry name" value="DNA REPLICATION COMPLEX GINS PROTEIN PSF3"/>
    <property type="match status" value="1"/>
</dbReference>
<sequence length="216" mass="23853">MEDYFSIDDILSSEPRIYATFHVQAHQLAHLDPAGAAAVWSSNKQSSAEDRLDLPSGHRLALPFWLADSLAQRGVAALELPRCFATGARHALRADARAVRLQTRCPAFYALGLRIAKLVRDSRLSEALVRAFADRCWGIVDSAVFAGARGVAALEGLEEKERKLFFAAHGLDIALRRWKERRIDRIGMAHGVLGKRCREEGPGSPVTPSTSKQRLQ</sequence>
<dbReference type="PANTHER" id="PTHR22768">
    <property type="entry name" value="DNA REPLICATION COMPLEX GINS PROTEIN PSF3"/>
    <property type="match status" value="1"/>
</dbReference>
<accession>R7Q771</accession>
<protein>
    <submittedName>
        <fullName evidence="2">DNA replication complex GINS protein psf3</fullName>
    </submittedName>
</protein>
<dbReference type="OMA" id="AHTEDGN"/>
<dbReference type="EMBL" id="HG001637">
    <property type="protein sequence ID" value="CDF33231.1"/>
    <property type="molecule type" value="Genomic_DNA"/>
</dbReference>
<dbReference type="SUPFAM" id="SSF160059">
    <property type="entry name" value="PriA/YqbF domain"/>
    <property type="match status" value="1"/>
</dbReference>
<evidence type="ECO:0000313" key="3">
    <source>
        <dbReference type="Proteomes" id="UP000012073"/>
    </source>
</evidence>
<name>R7Q771_CHOCR</name>